<evidence type="ECO:0000256" key="8">
    <source>
        <dbReference type="ARBA" id="ARBA00066387"/>
    </source>
</evidence>
<evidence type="ECO:0000256" key="4">
    <source>
        <dbReference type="ARBA" id="ARBA00022967"/>
    </source>
</evidence>
<evidence type="ECO:0000313" key="12">
    <source>
        <dbReference type="EMBL" id="QCC52986.1"/>
    </source>
</evidence>
<evidence type="ECO:0000256" key="9">
    <source>
        <dbReference type="ARBA" id="ARBA00073649"/>
    </source>
</evidence>
<dbReference type="PROSITE" id="PS00211">
    <property type="entry name" value="ABC_TRANSPORTER_1"/>
    <property type="match status" value="1"/>
</dbReference>
<dbReference type="InterPro" id="IPR003439">
    <property type="entry name" value="ABC_transporter-like_ATP-bd"/>
</dbReference>
<reference evidence="12 13" key="1">
    <citation type="journal article" date="2019" name="Nat. Commun.">
        <title>A new type of DNA phosphorothioation-based antiviral system in archaea.</title>
        <authorList>
            <person name="Xiong L."/>
            <person name="Liu S."/>
            <person name="Chen S."/>
            <person name="Xiao Y."/>
            <person name="Zhu B."/>
            <person name="Gao Y."/>
            <person name="Zhang Y."/>
            <person name="Chen B."/>
            <person name="Luo J."/>
            <person name="Deng Z."/>
            <person name="Chen X."/>
            <person name="Wang L."/>
            <person name="Chen S."/>
        </authorList>
    </citation>
    <scope>NUCLEOTIDE SEQUENCE [LARGE SCALE GENOMIC DNA]</scope>
    <source>
        <strain evidence="12 13">CBA1105</strain>
    </source>
</reference>
<comment type="catalytic activity">
    <reaction evidence="5">
        <text>an R-cob(III)alamin(out) + ATP + H2O = an R-cob(III)alamin(in) + ADP + phosphate + H(+)</text>
        <dbReference type="Rhea" id="RHEA:17873"/>
        <dbReference type="ChEBI" id="CHEBI:15377"/>
        <dbReference type="ChEBI" id="CHEBI:15378"/>
        <dbReference type="ChEBI" id="CHEBI:30616"/>
        <dbReference type="ChEBI" id="CHEBI:43474"/>
        <dbReference type="ChEBI" id="CHEBI:140785"/>
        <dbReference type="ChEBI" id="CHEBI:456216"/>
        <dbReference type="EC" id="7.6.2.8"/>
    </reaction>
</comment>
<evidence type="ECO:0000313" key="13">
    <source>
        <dbReference type="Proteomes" id="UP000296706"/>
    </source>
</evidence>
<keyword evidence="1" id="KW-0813">Transport</keyword>
<sequence length="414" mass="43867">MLSVEEITVGFGEAGVLDGVSLSVDAEEFVGLVGPNGAGKTTLLRAINGVLDPGAGTIHVEGRARDACSTRQWSQRVATVPQDTSVSFAFRVEDIVEMGRTPHRSRSQFGTSESDRRRIVDALDRTDTARFRERSIDELSGGERQRVFVARALAQDTPLLLLDEPTASLDVNHQVEILELVRDLVGEGRGALAAIHDLDLAARFCDRLALLSDGRIRAVGPPEDVLDPGVLDEAFATSTTVTTNPATGTPTVTARTDRGDSDRRVHVLGGGRLGARAIATLDAAGHTVSAGVFREGDVATETASTLGASAVTSPPTGEVGPDAIAAAHDLASGADVVVLADVTIGSRQWALDVAESVPSVVLLEEQPLEDRVLAGERARDRYQTLRERSRIAEIESLPLAVAEAQNQLQRPADD</sequence>
<dbReference type="EMBL" id="CP031310">
    <property type="protein sequence ID" value="QCC52986.1"/>
    <property type="molecule type" value="Genomic_DNA"/>
</dbReference>
<gene>
    <name evidence="12" type="ORF">DV733_15315</name>
</gene>
<feature type="domain" description="ABC transporter" evidence="11">
    <location>
        <begin position="2"/>
        <end position="238"/>
    </location>
</feature>
<comment type="function">
    <text evidence="6">Required for corrinoid utilization. Probably part of the ABC transporter complex BtuCDF involved in cobalamin (vitamin B12) import. Probably responsible for energy coupling to the transport system.</text>
</comment>
<name>A0A4D6HID3_9EURY</name>
<dbReference type="InterPro" id="IPR003593">
    <property type="entry name" value="AAA+_ATPase"/>
</dbReference>
<dbReference type="Pfam" id="PF00005">
    <property type="entry name" value="ABC_tran"/>
    <property type="match status" value="1"/>
</dbReference>
<dbReference type="FunFam" id="3.40.50.300:FF:000134">
    <property type="entry name" value="Iron-enterobactin ABC transporter ATP-binding protein"/>
    <property type="match status" value="1"/>
</dbReference>
<dbReference type="KEGG" id="hsn:DV733_15315"/>
<accession>A0A4D6HID3</accession>
<dbReference type="InterPro" id="IPR027417">
    <property type="entry name" value="P-loop_NTPase"/>
</dbReference>
<dbReference type="PANTHER" id="PTHR42794:SF1">
    <property type="entry name" value="HEMIN IMPORT ATP-BINDING PROTEIN HMUV"/>
    <property type="match status" value="1"/>
</dbReference>
<keyword evidence="4" id="KW-1278">Translocase</keyword>
<dbReference type="InterPro" id="IPR017871">
    <property type="entry name" value="ABC_transporter-like_CS"/>
</dbReference>
<keyword evidence="13" id="KW-1185">Reference proteome</keyword>
<dbReference type="STRING" id="1457250.GCA_000755225_01939"/>
<evidence type="ECO:0000259" key="11">
    <source>
        <dbReference type="PROSITE" id="PS50893"/>
    </source>
</evidence>
<dbReference type="SUPFAM" id="SSF52540">
    <property type="entry name" value="P-loop containing nucleoside triphosphate hydrolases"/>
    <property type="match status" value="1"/>
</dbReference>
<dbReference type="Proteomes" id="UP000296706">
    <property type="component" value="Chromosome"/>
</dbReference>
<dbReference type="AlphaFoldDB" id="A0A4D6HID3"/>
<evidence type="ECO:0000256" key="2">
    <source>
        <dbReference type="ARBA" id="ARBA00022741"/>
    </source>
</evidence>
<comment type="subunit">
    <text evidence="7">The complex is composed of two ATP-binding proteins (BtuD), two transmembrane proteins (BtuC) and a solute-binding protein (BtuF).</text>
</comment>
<evidence type="ECO:0000256" key="7">
    <source>
        <dbReference type="ARBA" id="ARBA00064420"/>
    </source>
</evidence>
<dbReference type="GO" id="GO:0016887">
    <property type="term" value="F:ATP hydrolysis activity"/>
    <property type="evidence" value="ECO:0007669"/>
    <property type="project" value="InterPro"/>
</dbReference>
<evidence type="ECO:0000256" key="10">
    <source>
        <dbReference type="ARBA" id="ARBA00077139"/>
    </source>
</evidence>
<organism evidence="12 13">
    <name type="scientific">Halapricum salinum</name>
    <dbReference type="NCBI Taxonomy" id="1457250"/>
    <lineage>
        <taxon>Archaea</taxon>
        <taxon>Methanobacteriati</taxon>
        <taxon>Methanobacteriota</taxon>
        <taxon>Stenosarchaea group</taxon>
        <taxon>Halobacteria</taxon>
        <taxon>Halobacteriales</taxon>
        <taxon>Haloarculaceae</taxon>
        <taxon>Halapricum</taxon>
    </lineage>
</organism>
<dbReference type="CDD" id="cd03214">
    <property type="entry name" value="ABC_Iron-Siderophores_B12_Hemin"/>
    <property type="match status" value="1"/>
</dbReference>
<dbReference type="PANTHER" id="PTHR42794">
    <property type="entry name" value="HEMIN IMPORT ATP-BINDING PROTEIN HMUV"/>
    <property type="match status" value="1"/>
</dbReference>
<proteinExistence type="predicted"/>
<evidence type="ECO:0000256" key="3">
    <source>
        <dbReference type="ARBA" id="ARBA00022840"/>
    </source>
</evidence>
<keyword evidence="2" id="KW-0547">Nucleotide-binding</keyword>
<dbReference type="InterPro" id="IPR036291">
    <property type="entry name" value="NAD(P)-bd_dom_sf"/>
</dbReference>
<keyword evidence="3 12" id="KW-0067">ATP-binding</keyword>
<dbReference type="GO" id="GO:0015420">
    <property type="term" value="F:ABC-type vitamin B12 transporter activity"/>
    <property type="evidence" value="ECO:0007669"/>
    <property type="project" value="UniProtKB-EC"/>
</dbReference>
<dbReference type="SUPFAM" id="SSF51735">
    <property type="entry name" value="NAD(P)-binding Rossmann-fold domains"/>
    <property type="match status" value="1"/>
</dbReference>
<dbReference type="PROSITE" id="PS50893">
    <property type="entry name" value="ABC_TRANSPORTER_2"/>
    <property type="match status" value="1"/>
</dbReference>
<dbReference type="SMART" id="SM00382">
    <property type="entry name" value="AAA"/>
    <property type="match status" value="1"/>
</dbReference>
<dbReference type="Gene3D" id="3.40.50.300">
    <property type="entry name" value="P-loop containing nucleotide triphosphate hydrolases"/>
    <property type="match status" value="1"/>
</dbReference>
<evidence type="ECO:0000256" key="6">
    <source>
        <dbReference type="ARBA" id="ARBA00058960"/>
    </source>
</evidence>
<dbReference type="OrthoDB" id="24644at2157"/>
<dbReference type="EC" id="7.6.2.8" evidence="8"/>
<protein>
    <recommendedName>
        <fullName evidence="9">Cobalamin import ATP-binding protein BtuD</fullName>
        <ecNumber evidence="8">7.6.2.8</ecNumber>
    </recommendedName>
    <alternativeName>
        <fullName evidence="10">Vitamin B12-transporting ATPase</fullName>
    </alternativeName>
</protein>
<evidence type="ECO:0000256" key="5">
    <source>
        <dbReference type="ARBA" id="ARBA00050590"/>
    </source>
</evidence>
<evidence type="ECO:0000256" key="1">
    <source>
        <dbReference type="ARBA" id="ARBA00022448"/>
    </source>
</evidence>
<dbReference type="GO" id="GO:0005524">
    <property type="term" value="F:ATP binding"/>
    <property type="evidence" value="ECO:0007669"/>
    <property type="project" value="UniProtKB-KW"/>
</dbReference>